<protein>
    <submittedName>
        <fullName evidence="3">Uncharacterized protein</fullName>
    </submittedName>
</protein>
<accession>A0A0K0FXB4</accession>
<name>A0A0K0FXB4_STRVS</name>
<dbReference type="Proteomes" id="UP000035680">
    <property type="component" value="Unassembled WGS sequence"/>
</dbReference>
<evidence type="ECO:0000313" key="2">
    <source>
        <dbReference type="Proteomes" id="UP000035680"/>
    </source>
</evidence>
<proteinExistence type="predicted"/>
<feature type="compositionally biased region" description="Polar residues" evidence="1">
    <location>
        <begin position="1"/>
        <end position="14"/>
    </location>
</feature>
<reference evidence="2" key="1">
    <citation type="submission" date="2014-07" db="EMBL/GenBank/DDBJ databases">
        <authorList>
            <person name="Martin A.A"/>
            <person name="De Silva N."/>
        </authorList>
    </citation>
    <scope>NUCLEOTIDE SEQUENCE</scope>
</reference>
<evidence type="ECO:0000313" key="3">
    <source>
        <dbReference type="WBParaSite" id="SVE_1709000.1"/>
    </source>
</evidence>
<dbReference type="STRING" id="75913.A0A0K0FXB4"/>
<evidence type="ECO:0000256" key="1">
    <source>
        <dbReference type="SAM" id="MobiDB-lite"/>
    </source>
</evidence>
<sequence>MNESEIIPSNSGTIKESDEDIDVSEESMLKQNNTSSRKRKHDDSISECSNVAFLKEKTLKLKKGANLEKPTSSGFPIIKDSSPKALENDKVEKFTKEISPFESIARNFFQNNNISKVKEEIVSRLTSSLNLKKVKTEIVALPPESREDRSYKYSVYETFGRRGEKIRSRQRDFSRERAYSKSYSYYNNNRRHSLTSRNYDNS</sequence>
<dbReference type="WBParaSite" id="SVE_1709000.1">
    <property type="protein sequence ID" value="SVE_1709000.1"/>
    <property type="gene ID" value="SVE_1709000"/>
</dbReference>
<keyword evidence="2" id="KW-1185">Reference proteome</keyword>
<dbReference type="AlphaFoldDB" id="A0A0K0FXB4"/>
<feature type="region of interest" description="Disordered" evidence="1">
    <location>
        <begin position="1"/>
        <end position="45"/>
    </location>
</feature>
<reference evidence="3" key="2">
    <citation type="submission" date="2015-08" db="UniProtKB">
        <authorList>
            <consortium name="WormBaseParasite"/>
        </authorList>
    </citation>
    <scope>IDENTIFICATION</scope>
</reference>
<organism evidence="2 3">
    <name type="scientific">Strongyloides venezuelensis</name>
    <name type="common">Threadworm</name>
    <dbReference type="NCBI Taxonomy" id="75913"/>
    <lineage>
        <taxon>Eukaryota</taxon>
        <taxon>Metazoa</taxon>
        <taxon>Ecdysozoa</taxon>
        <taxon>Nematoda</taxon>
        <taxon>Chromadorea</taxon>
        <taxon>Rhabditida</taxon>
        <taxon>Tylenchina</taxon>
        <taxon>Panagrolaimomorpha</taxon>
        <taxon>Strongyloidoidea</taxon>
        <taxon>Strongyloididae</taxon>
        <taxon>Strongyloides</taxon>
    </lineage>
</organism>